<dbReference type="EMBL" id="KN881603">
    <property type="protein sequence ID" value="KIY53624.1"/>
    <property type="molecule type" value="Genomic_DNA"/>
</dbReference>
<organism evidence="10 11">
    <name type="scientific">Fistulina hepatica ATCC 64428</name>
    <dbReference type="NCBI Taxonomy" id="1128425"/>
    <lineage>
        <taxon>Eukaryota</taxon>
        <taxon>Fungi</taxon>
        <taxon>Dikarya</taxon>
        <taxon>Basidiomycota</taxon>
        <taxon>Agaricomycotina</taxon>
        <taxon>Agaricomycetes</taxon>
        <taxon>Agaricomycetidae</taxon>
        <taxon>Agaricales</taxon>
        <taxon>Fistulinaceae</taxon>
        <taxon>Fistulina</taxon>
    </lineage>
</organism>
<dbReference type="GO" id="GO:0019843">
    <property type="term" value="F:rRNA binding"/>
    <property type="evidence" value="ECO:0007669"/>
    <property type="project" value="TreeGrafter"/>
</dbReference>
<evidence type="ECO:0000256" key="6">
    <source>
        <dbReference type="ARBA" id="ARBA00023274"/>
    </source>
</evidence>
<evidence type="ECO:0000256" key="7">
    <source>
        <dbReference type="RuleBase" id="RU365070"/>
    </source>
</evidence>
<dbReference type="GO" id="GO:0000462">
    <property type="term" value="P:maturation of SSU-rRNA from tricistronic rRNA transcript (SSU-rRNA, 5.8S rRNA, LSU-rRNA)"/>
    <property type="evidence" value="ECO:0007669"/>
    <property type="project" value="TreeGrafter"/>
</dbReference>
<evidence type="ECO:0000256" key="5">
    <source>
        <dbReference type="ARBA" id="ARBA00023242"/>
    </source>
</evidence>
<dbReference type="Gene3D" id="3.40.50.300">
    <property type="entry name" value="P-loop containing nucleotide triphosphate hydrolases"/>
    <property type="match status" value="1"/>
</dbReference>
<feature type="domain" description="UTP25 NTP hydrolase-like" evidence="9">
    <location>
        <begin position="34"/>
        <end position="297"/>
    </location>
</feature>
<evidence type="ECO:0000256" key="1">
    <source>
        <dbReference type="ARBA" id="ARBA00002883"/>
    </source>
</evidence>
<comment type="subcellular location">
    <subcellularLocation>
        <location evidence="2 7">Nucleus</location>
        <location evidence="2 7">Nucleolus</location>
    </subcellularLocation>
</comment>
<name>A0A0D7APC6_9AGAR</name>
<gene>
    <name evidence="10" type="ORF">FISHEDRAFT_33016</name>
</gene>
<evidence type="ECO:0000256" key="4">
    <source>
        <dbReference type="ARBA" id="ARBA00015422"/>
    </source>
</evidence>
<evidence type="ECO:0000259" key="8">
    <source>
        <dbReference type="Pfam" id="PF06862"/>
    </source>
</evidence>
<accession>A0A0D7APC6</accession>
<keyword evidence="7" id="KW-0690">Ribosome biogenesis</keyword>
<comment type="similarity">
    <text evidence="3 7">Belongs to the UTP25 family.</text>
</comment>
<dbReference type="SUPFAM" id="SSF52540">
    <property type="entry name" value="P-loop containing nucleoside triphosphate hydrolases"/>
    <property type="match status" value="1"/>
</dbReference>
<comment type="function">
    <text evidence="1 7">DEAD-box RNA helicase-like protein required for pre-18S rRNA processing, specifically at sites A0, A1, and A2.</text>
</comment>
<feature type="domain" description="UTP25 C-terminal" evidence="8">
    <location>
        <begin position="311"/>
        <end position="482"/>
    </location>
</feature>
<dbReference type="PANTHER" id="PTHR12933:SF0">
    <property type="entry name" value="U3 SMALL NUCLEOLAR RNA-ASSOCIATED PROTEIN 25 HOMOLOG"/>
    <property type="match status" value="1"/>
</dbReference>
<evidence type="ECO:0000259" key="9">
    <source>
        <dbReference type="Pfam" id="PF22916"/>
    </source>
</evidence>
<dbReference type="InterPro" id="IPR053940">
    <property type="entry name" value="UTP25_NTPase-like"/>
</dbReference>
<comment type="subunit">
    <text evidence="7">Component of the ribosomal small subunit (SSU) processome composed of at least 40 protein subunits and snoRNA U3.</text>
</comment>
<evidence type="ECO:0000256" key="3">
    <source>
        <dbReference type="ARBA" id="ARBA00009223"/>
    </source>
</evidence>
<evidence type="ECO:0000256" key="2">
    <source>
        <dbReference type="ARBA" id="ARBA00004604"/>
    </source>
</evidence>
<dbReference type="AlphaFoldDB" id="A0A0D7APC6"/>
<evidence type="ECO:0000313" key="10">
    <source>
        <dbReference type="EMBL" id="KIY53624.1"/>
    </source>
</evidence>
<dbReference type="InterPro" id="IPR053939">
    <property type="entry name" value="UTP25_C"/>
</dbReference>
<reference evidence="10 11" key="1">
    <citation type="journal article" date="2015" name="Fungal Genet. Biol.">
        <title>Evolution of novel wood decay mechanisms in Agaricales revealed by the genome sequences of Fistulina hepatica and Cylindrobasidium torrendii.</title>
        <authorList>
            <person name="Floudas D."/>
            <person name="Held B.W."/>
            <person name="Riley R."/>
            <person name="Nagy L.G."/>
            <person name="Koehler G."/>
            <person name="Ransdell A.S."/>
            <person name="Younus H."/>
            <person name="Chow J."/>
            <person name="Chiniquy J."/>
            <person name="Lipzen A."/>
            <person name="Tritt A."/>
            <person name="Sun H."/>
            <person name="Haridas S."/>
            <person name="LaButti K."/>
            <person name="Ohm R.A."/>
            <person name="Kues U."/>
            <person name="Blanchette R.A."/>
            <person name="Grigoriev I.V."/>
            <person name="Minto R.E."/>
            <person name="Hibbett D.S."/>
        </authorList>
    </citation>
    <scope>NUCLEOTIDE SEQUENCE [LARGE SCALE GENOMIC DNA]</scope>
    <source>
        <strain evidence="10 11">ATCC 64428</strain>
    </source>
</reference>
<sequence>MVRGIYLSRWHAEICSQGQTQLQNDLLSALATRCDLYIPTLNLQAKPRLRETIAIHALNHVYKKRTRVLKNNERLVNAAKSDVRTEPMEDQGFTRPSVLILLPFRSFALDWFHALVTHASGPKVQIENQARFLSEYGLPPGAEDKLASAPPGTYAEDHVEVLKGNTDDNFRVGVKITKKSMKMFADFYGCDIIMASPLGLRRSIEKEKHADYLSSIEVLVVDQLDVLAMQNWDHLKFIISHLNEMPKDDHDVDFSRIKPWYLDGNSRYLRQSILLSPYETPDTRALFNNLHNVSGKIRTERRWSPLEVPDGVFQDFIKFDCSNPMSEADKRFEYFSTQLFPSIIKSAVQSVQTAVFIPSSFDFVRVHNFFKKSGTSFSVLSEYSSNQVISRARQAFFSGKTAFLLVTERFHFYRRYNIRGIRNLVFYGPPDHAQYYAEYLSYPFLDTGVDVADVSCRCLYSKYDWFALERIAGTIGAKELLSAV</sequence>
<dbReference type="Pfam" id="PF06862">
    <property type="entry name" value="Utp25_C"/>
    <property type="match status" value="1"/>
</dbReference>
<keyword evidence="7" id="KW-0698">rRNA processing</keyword>
<dbReference type="InterPro" id="IPR010678">
    <property type="entry name" value="UTP25"/>
</dbReference>
<proteinExistence type="inferred from homology"/>
<dbReference type="OrthoDB" id="10264378at2759"/>
<dbReference type="PANTHER" id="PTHR12933">
    <property type="entry name" value="ORF PROTEIN-RELATED"/>
    <property type="match status" value="1"/>
</dbReference>
<evidence type="ECO:0000313" key="11">
    <source>
        <dbReference type="Proteomes" id="UP000054144"/>
    </source>
</evidence>
<dbReference type="GO" id="GO:0034511">
    <property type="term" value="F:U3 snoRNA binding"/>
    <property type="evidence" value="ECO:0007669"/>
    <property type="project" value="InterPro"/>
</dbReference>
<protein>
    <recommendedName>
        <fullName evidence="4 7">U3 small nucleolar RNA-associated protein 25</fullName>
        <shortName evidence="7">U3 snoRNA-associated protein 25</shortName>
    </recommendedName>
</protein>
<keyword evidence="5 7" id="KW-0539">Nucleus</keyword>
<dbReference type="Proteomes" id="UP000054144">
    <property type="component" value="Unassembled WGS sequence"/>
</dbReference>
<keyword evidence="6 7" id="KW-0687">Ribonucleoprotein</keyword>
<dbReference type="GO" id="GO:0032040">
    <property type="term" value="C:small-subunit processome"/>
    <property type="evidence" value="ECO:0007669"/>
    <property type="project" value="TreeGrafter"/>
</dbReference>
<keyword evidence="11" id="KW-1185">Reference proteome</keyword>
<dbReference type="Pfam" id="PF22916">
    <property type="entry name" value="UTP25_NTPase-like"/>
    <property type="match status" value="1"/>
</dbReference>
<dbReference type="InterPro" id="IPR027417">
    <property type="entry name" value="P-loop_NTPase"/>
</dbReference>